<feature type="binding site" evidence="7">
    <location>
        <begin position="168"/>
        <end position="171"/>
    </location>
    <ligand>
        <name>spermidine</name>
        <dbReference type="ChEBI" id="CHEBI:57834"/>
    </ligand>
</feature>
<accession>A0A2X4UXF6</accession>
<dbReference type="GO" id="GO:0030313">
    <property type="term" value="C:cell envelope"/>
    <property type="evidence" value="ECO:0007669"/>
    <property type="project" value="UniProtKB-ARBA"/>
</dbReference>
<dbReference type="GO" id="GO:0019808">
    <property type="term" value="F:polyamine binding"/>
    <property type="evidence" value="ECO:0007669"/>
    <property type="project" value="InterPro"/>
</dbReference>
<dbReference type="Proteomes" id="UP000249005">
    <property type="component" value="Chromosome 1"/>
</dbReference>
<evidence type="ECO:0000256" key="5">
    <source>
        <dbReference type="ARBA" id="ARBA00022764"/>
    </source>
</evidence>
<evidence type="ECO:0000313" key="10">
    <source>
        <dbReference type="Proteomes" id="UP000249005"/>
    </source>
</evidence>
<comment type="subcellular location">
    <subcellularLocation>
        <location evidence="1 6">Periplasm</location>
    </subcellularLocation>
</comment>
<dbReference type="PANTHER" id="PTHR30222:SF17">
    <property type="entry name" value="SPERMIDINE_PUTRESCINE-BINDING PERIPLASMIC PROTEIN"/>
    <property type="match status" value="1"/>
</dbReference>
<dbReference type="SUPFAM" id="SSF53850">
    <property type="entry name" value="Periplasmic binding protein-like II"/>
    <property type="match status" value="1"/>
</dbReference>
<dbReference type="OrthoDB" id="9769319at2"/>
<evidence type="ECO:0000256" key="6">
    <source>
        <dbReference type="PIRNR" id="PIRNR019574"/>
    </source>
</evidence>
<dbReference type="InterPro" id="IPR006059">
    <property type="entry name" value="SBP"/>
</dbReference>
<feature type="binding site" evidence="7">
    <location>
        <position position="36"/>
    </location>
    <ligand>
        <name>spermidine</name>
        <dbReference type="ChEBI" id="CHEBI:57834"/>
    </ligand>
</feature>
<keyword evidence="4 8" id="KW-0732">Signal</keyword>
<keyword evidence="10" id="KW-1185">Reference proteome</keyword>
<dbReference type="PANTHER" id="PTHR30222">
    <property type="entry name" value="SPERMIDINE/PUTRESCINE-BINDING PERIPLASMIC PROTEIN"/>
    <property type="match status" value="1"/>
</dbReference>
<evidence type="ECO:0000256" key="3">
    <source>
        <dbReference type="ARBA" id="ARBA00022448"/>
    </source>
</evidence>
<dbReference type="AlphaFoldDB" id="A0A2X4UXF6"/>
<evidence type="ECO:0000256" key="7">
    <source>
        <dbReference type="PIRSR" id="PIRSR019574-1"/>
    </source>
</evidence>
<organism evidence="9 10">
    <name type="scientific">Leminorella richardii</name>
    <dbReference type="NCBI Taxonomy" id="158841"/>
    <lineage>
        <taxon>Bacteria</taxon>
        <taxon>Pseudomonadati</taxon>
        <taxon>Pseudomonadota</taxon>
        <taxon>Gammaproteobacteria</taxon>
        <taxon>Enterobacterales</taxon>
        <taxon>Budviciaceae</taxon>
        <taxon>Leminorella</taxon>
    </lineage>
</organism>
<feature type="signal peptide" evidence="8">
    <location>
        <begin position="1"/>
        <end position="24"/>
    </location>
</feature>
<keyword evidence="5 6" id="KW-0574">Periplasm</keyword>
<dbReference type="Pfam" id="PF13416">
    <property type="entry name" value="SBP_bac_8"/>
    <property type="match status" value="1"/>
</dbReference>
<proteinExistence type="inferred from homology"/>
<protein>
    <recommendedName>
        <fullName evidence="6">Putrescine-binding periplasmic protein</fullName>
    </recommendedName>
</protein>
<name>A0A2X4UXF6_9GAMM</name>
<dbReference type="PIRSF" id="PIRSF019574">
    <property type="entry name" value="Periplasmic_polyamine_BP"/>
    <property type="match status" value="1"/>
</dbReference>
<dbReference type="GO" id="GO:0042597">
    <property type="term" value="C:periplasmic space"/>
    <property type="evidence" value="ECO:0007669"/>
    <property type="project" value="UniProtKB-SubCell"/>
</dbReference>
<evidence type="ECO:0000256" key="4">
    <source>
        <dbReference type="ARBA" id="ARBA00022729"/>
    </source>
</evidence>
<dbReference type="EMBL" id="LS483470">
    <property type="protein sequence ID" value="SQI40448.1"/>
    <property type="molecule type" value="Genomic_DNA"/>
</dbReference>
<keyword evidence="3 6" id="KW-0813">Transport</keyword>
<dbReference type="InterPro" id="IPR001188">
    <property type="entry name" value="Sperm_putr-bd"/>
</dbReference>
<reference evidence="9 10" key="1">
    <citation type="submission" date="2018-06" db="EMBL/GenBank/DDBJ databases">
        <authorList>
            <consortium name="Pathogen Informatics"/>
            <person name="Doyle S."/>
        </authorList>
    </citation>
    <scope>NUCLEOTIDE SEQUENCE [LARGE SCALE GENOMIC DNA]</scope>
    <source>
        <strain evidence="9 10">NCTC12151</strain>
    </source>
</reference>
<evidence type="ECO:0000256" key="8">
    <source>
        <dbReference type="SAM" id="SignalP"/>
    </source>
</evidence>
<sequence>MKKWSRLLAAGTLLLSFSALPVHAEENVVYFYNWSEYVPPGLMDDFTKETGIKVINSSFESIDTMYTKLKTYKDGAYDLVVPSAYFIAKMRDEGMLQKIDTSKLKNFKNIDPALQSKPFDPTNEWSVPYTWGATGIAVNTDVIDPKTVTSWADLWEPRFKDRILILDDAREVFPIAMLKLGYPMNSQDPKQIRAAYEELRKLMDNVVVFNSDAPANPYIEGDIDIGMLWNGSSYMARQEGVHLQYIWPKEGAVFWMDSMAIPANAKNVEGAHKLIDYLLRPEVAARIANEIGYPTPNVEARKLLPKSLTEDKSLYPDPEVLKNGQWMDSVGEAGLLYETLFQNLKAGG</sequence>
<feature type="binding site" evidence="7">
    <location>
        <position position="85"/>
    </location>
    <ligand>
        <name>spermidine</name>
        <dbReference type="ChEBI" id="CHEBI:57834"/>
    </ligand>
</feature>
<dbReference type="Gene3D" id="3.40.190.10">
    <property type="entry name" value="Periplasmic binding protein-like II"/>
    <property type="match status" value="2"/>
</dbReference>
<evidence type="ECO:0000256" key="2">
    <source>
        <dbReference type="ARBA" id="ARBA00007173"/>
    </source>
</evidence>
<gene>
    <name evidence="9" type="primary">potD</name>
    <name evidence="9" type="ORF">NCTC12151_01643</name>
</gene>
<dbReference type="RefSeq" id="WP_111740189.1">
    <property type="nucleotide sequence ID" value="NZ_LR698987.1"/>
</dbReference>
<dbReference type="PRINTS" id="PR00909">
    <property type="entry name" value="SPERMDNBNDNG"/>
</dbReference>
<dbReference type="GO" id="GO:0015846">
    <property type="term" value="P:polyamine transport"/>
    <property type="evidence" value="ECO:0007669"/>
    <property type="project" value="InterPro"/>
</dbReference>
<evidence type="ECO:0000256" key="1">
    <source>
        <dbReference type="ARBA" id="ARBA00004418"/>
    </source>
</evidence>
<evidence type="ECO:0000313" key="9">
    <source>
        <dbReference type="EMBL" id="SQI40448.1"/>
    </source>
</evidence>
<dbReference type="KEGG" id="lri:NCTC12151_01643"/>
<comment type="similarity">
    <text evidence="2 6">Belongs to the bacterial solute-binding protein PotD/PotF family.</text>
</comment>
<comment type="function">
    <text evidence="6">Required for the activity of the bacterial periplasmic transport system of putrescine.</text>
</comment>
<feature type="chain" id="PRO_5015954188" description="Putrescine-binding periplasmic protein" evidence="8">
    <location>
        <begin position="25"/>
        <end position="348"/>
    </location>
</feature>